<dbReference type="SUPFAM" id="SSF52540">
    <property type="entry name" value="P-loop containing nucleoside triphosphate hydrolases"/>
    <property type="match status" value="1"/>
</dbReference>
<dbReference type="GO" id="GO:0019205">
    <property type="term" value="F:nucleobase-containing compound kinase activity"/>
    <property type="evidence" value="ECO:0007669"/>
    <property type="project" value="InterPro"/>
</dbReference>
<dbReference type="PRINTS" id="PR00094">
    <property type="entry name" value="ADENYLTKNASE"/>
</dbReference>
<dbReference type="eggNOG" id="KOG3078">
    <property type="taxonomic scope" value="Eukaryota"/>
</dbReference>
<dbReference type="PANTHER" id="PTHR23359">
    <property type="entry name" value="NUCLEOTIDE KINASE"/>
    <property type="match status" value="1"/>
</dbReference>
<protein>
    <submittedName>
        <fullName evidence="6">Adenylate kinase</fullName>
    </submittedName>
</protein>
<evidence type="ECO:0000256" key="1">
    <source>
        <dbReference type="ARBA" id="ARBA00022679"/>
    </source>
</evidence>
<dbReference type="PhylomeDB" id="A0A0D2WLN7"/>
<evidence type="ECO:0000256" key="2">
    <source>
        <dbReference type="ARBA" id="ARBA00022741"/>
    </source>
</evidence>
<name>A0A0D2WLN7_CAPO3</name>
<dbReference type="AlphaFoldDB" id="A0A0D2WLN7"/>
<gene>
    <name evidence="6" type="ORF">CAOG_002648</name>
</gene>
<dbReference type="GO" id="GO:0006139">
    <property type="term" value="P:nucleobase-containing compound metabolic process"/>
    <property type="evidence" value="ECO:0007669"/>
    <property type="project" value="InterPro"/>
</dbReference>
<proteinExistence type="inferred from homology"/>
<dbReference type="EMBL" id="KE346362">
    <property type="protein sequence ID" value="KJE91520.1"/>
    <property type="molecule type" value="Genomic_DNA"/>
</dbReference>
<dbReference type="OrthoDB" id="248923at2759"/>
<evidence type="ECO:0000256" key="5">
    <source>
        <dbReference type="SAM" id="MobiDB-lite"/>
    </source>
</evidence>
<dbReference type="InterPro" id="IPR027417">
    <property type="entry name" value="P-loop_NTPase"/>
</dbReference>
<evidence type="ECO:0000313" key="6">
    <source>
        <dbReference type="EMBL" id="KJE91520.1"/>
    </source>
</evidence>
<comment type="similarity">
    <text evidence="4">Belongs to the adenylate kinase family.</text>
</comment>
<keyword evidence="2" id="KW-0547">Nucleotide-binding</keyword>
<evidence type="ECO:0000313" key="7">
    <source>
        <dbReference type="Proteomes" id="UP000008743"/>
    </source>
</evidence>
<dbReference type="InParanoid" id="A0A0D2WLN7"/>
<dbReference type="InterPro" id="IPR033690">
    <property type="entry name" value="Adenylat_kinase_CS"/>
</dbReference>
<dbReference type="GO" id="GO:0005524">
    <property type="term" value="F:ATP binding"/>
    <property type="evidence" value="ECO:0007669"/>
    <property type="project" value="InterPro"/>
</dbReference>
<keyword evidence="3 4" id="KW-0418">Kinase</keyword>
<dbReference type="Pfam" id="PF00406">
    <property type="entry name" value="ADK"/>
    <property type="match status" value="1"/>
</dbReference>
<evidence type="ECO:0000256" key="4">
    <source>
        <dbReference type="RuleBase" id="RU003330"/>
    </source>
</evidence>
<dbReference type="STRING" id="595528.A0A0D2WLN7"/>
<dbReference type="Proteomes" id="UP000008743">
    <property type="component" value="Unassembled WGS sequence"/>
</dbReference>
<organism evidence="6 7">
    <name type="scientific">Capsaspora owczarzaki (strain ATCC 30864)</name>
    <dbReference type="NCBI Taxonomy" id="595528"/>
    <lineage>
        <taxon>Eukaryota</taxon>
        <taxon>Filasterea</taxon>
        <taxon>Capsaspora</taxon>
    </lineage>
</organism>
<accession>A0A0D2WLN7</accession>
<dbReference type="PROSITE" id="PS00113">
    <property type="entry name" value="ADENYLATE_KINASE"/>
    <property type="match status" value="1"/>
</dbReference>
<sequence>MLRVLTDGRARCSNRLVTAVTATALLKQQQQQRNLWRGGQSRCASRCAVEQSGAAICANLSNQTCLPMTLPPMLLRHPIARRSAAPMRGLSLDAVASSPSSPMRQSALPASIPVITPATAARTNMRAIPSSVAAAAAAAARMSPMRALSTLGTPSAVAGEPPQTANPIIHTPVDDFLDKVPTGGSSPDPQPASPATAEVADPEIKDPAVIFQTVWLKLEAEMTVENMCFPKEIIWLNGAPGSGKGTNTPFILSARGISAPAIVLSDMLRGPEFQAIIDRGEMISDKYVVEVLFRTLLKPQYRLGAVVDGFPRTPVQVECIKLLFDKMMALRKQFLNTELAYKFPRPIFRIAILYVSEKESLERQLARGQKVKEHNQRVLDDWCFGYGTALEERATDFDEKLIAKRYGVFKQNYDTLLAMREHFAFYLINAQGSIANVQHSILKQFEYQSSQELNQETNDSLQQLPLATDIAINARQQLVRRLDTYQATNNETFVECIKLIDREFMPLIRRSAFSGSVLIRSENPRLGDSAMVDMILDVMAERGFSTQFDVKVLERPIRVDPATMEIVVASKTYYNLFIKFPGAKLRERVETLTG</sequence>
<dbReference type="InterPro" id="IPR000850">
    <property type="entry name" value="Adenylat/UMP-CMP_kin"/>
</dbReference>
<reference evidence="7" key="1">
    <citation type="submission" date="2011-02" db="EMBL/GenBank/DDBJ databases">
        <title>The Genome Sequence of Capsaspora owczarzaki ATCC 30864.</title>
        <authorList>
            <person name="Russ C."/>
            <person name="Cuomo C."/>
            <person name="Burger G."/>
            <person name="Gray M.W."/>
            <person name="Holland P.W.H."/>
            <person name="King N."/>
            <person name="Lang F.B.F."/>
            <person name="Roger A.J."/>
            <person name="Ruiz-Trillo I."/>
            <person name="Young S.K."/>
            <person name="Zeng Q."/>
            <person name="Gargeya S."/>
            <person name="Alvarado L."/>
            <person name="Berlin A."/>
            <person name="Chapman S.B."/>
            <person name="Chen Z."/>
            <person name="Freedman E."/>
            <person name="Gellesch M."/>
            <person name="Goldberg J."/>
            <person name="Griggs A."/>
            <person name="Gujja S."/>
            <person name="Heilman E."/>
            <person name="Heiman D."/>
            <person name="Howarth C."/>
            <person name="Mehta T."/>
            <person name="Neiman D."/>
            <person name="Pearson M."/>
            <person name="Roberts A."/>
            <person name="Saif S."/>
            <person name="Shea T."/>
            <person name="Shenoy N."/>
            <person name="Sisk P."/>
            <person name="Stolte C."/>
            <person name="Sykes S."/>
            <person name="White J."/>
            <person name="Yandava C."/>
            <person name="Haas B."/>
            <person name="Nusbaum C."/>
            <person name="Birren B."/>
        </authorList>
    </citation>
    <scope>NUCLEOTIDE SEQUENCE</scope>
    <source>
        <strain evidence="7">ATCC 30864</strain>
    </source>
</reference>
<feature type="region of interest" description="Disordered" evidence="5">
    <location>
        <begin position="178"/>
        <end position="199"/>
    </location>
</feature>
<keyword evidence="7" id="KW-1185">Reference proteome</keyword>
<keyword evidence="1 4" id="KW-0808">Transferase</keyword>
<evidence type="ECO:0000256" key="3">
    <source>
        <dbReference type="ARBA" id="ARBA00022777"/>
    </source>
</evidence>
<dbReference type="CDD" id="cd01428">
    <property type="entry name" value="ADK"/>
    <property type="match status" value="1"/>
</dbReference>
<dbReference type="Gene3D" id="3.40.50.300">
    <property type="entry name" value="P-loop containing nucleotide triphosphate hydrolases"/>
    <property type="match status" value="1"/>
</dbReference>